<dbReference type="InterPro" id="IPR001680">
    <property type="entry name" value="WD40_rpt"/>
</dbReference>
<dbReference type="Pfam" id="PF00400">
    <property type="entry name" value="WD40"/>
    <property type="match status" value="5"/>
</dbReference>
<keyword evidence="1 3" id="KW-0853">WD repeat</keyword>
<proteinExistence type="predicted"/>
<dbReference type="InterPro" id="IPR036322">
    <property type="entry name" value="WD40_repeat_dom_sf"/>
</dbReference>
<dbReference type="PANTHER" id="PTHR19848">
    <property type="entry name" value="WD40 REPEAT PROTEIN"/>
    <property type="match status" value="1"/>
</dbReference>
<feature type="repeat" description="WD" evidence="3">
    <location>
        <begin position="374"/>
        <end position="410"/>
    </location>
</feature>
<evidence type="ECO:0000313" key="4">
    <source>
        <dbReference type="EMBL" id="KNC52234.1"/>
    </source>
</evidence>
<feature type="repeat" description="WD" evidence="3">
    <location>
        <begin position="101"/>
        <end position="142"/>
    </location>
</feature>
<dbReference type="PANTHER" id="PTHR19848:SF8">
    <property type="entry name" value="F-BOX AND WD REPEAT DOMAIN CONTAINING 7"/>
    <property type="match status" value="1"/>
</dbReference>
<dbReference type="GO" id="GO:0016787">
    <property type="term" value="F:hydrolase activity"/>
    <property type="evidence" value="ECO:0007669"/>
    <property type="project" value="UniProtKB-KW"/>
</dbReference>
<organism evidence="4 5">
    <name type="scientific">Thecamonas trahens ATCC 50062</name>
    <dbReference type="NCBI Taxonomy" id="461836"/>
    <lineage>
        <taxon>Eukaryota</taxon>
        <taxon>Apusozoa</taxon>
        <taxon>Apusomonadida</taxon>
        <taxon>Apusomonadidae</taxon>
        <taxon>Thecamonas</taxon>
    </lineage>
</organism>
<dbReference type="SMART" id="SM00320">
    <property type="entry name" value="WD40"/>
    <property type="match status" value="7"/>
</dbReference>
<gene>
    <name evidence="4" type="ORF">AMSG_01063</name>
</gene>
<dbReference type="STRING" id="461836.A0A0L0DIM4"/>
<dbReference type="OMA" id="RGTCLMT"/>
<feature type="repeat" description="WD" evidence="3">
    <location>
        <begin position="331"/>
        <end position="372"/>
    </location>
</feature>
<evidence type="ECO:0000313" key="5">
    <source>
        <dbReference type="Proteomes" id="UP000054408"/>
    </source>
</evidence>
<evidence type="ECO:0000256" key="2">
    <source>
        <dbReference type="ARBA" id="ARBA00022737"/>
    </source>
</evidence>
<dbReference type="Gene3D" id="2.130.10.10">
    <property type="entry name" value="YVTN repeat-like/Quinoprotein amine dehydrogenase"/>
    <property type="match status" value="1"/>
</dbReference>
<dbReference type="InterPro" id="IPR020472">
    <property type="entry name" value="WD40_PAC1"/>
</dbReference>
<keyword evidence="2" id="KW-0677">Repeat</keyword>
<dbReference type="eggNOG" id="KOG0295">
    <property type="taxonomic scope" value="Eukaryota"/>
</dbReference>
<dbReference type="PRINTS" id="PR00320">
    <property type="entry name" value="GPROTEINBRPT"/>
</dbReference>
<evidence type="ECO:0000256" key="1">
    <source>
        <dbReference type="ARBA" id="ARBA00022574"/>
    </source>
</evidence>
<dbReference type="OrthoDB" id="10264588at2759"/>
<dbReference type="InterPro" id="IPR037190">
    <property type="entry name" value="LIS1_N"/>
</dbReference>
<dbReference type="Gene3D" id="1.20.960.30">
    <property type="match status" value="1"/>
</dbReference>
<dbReference type="InterPro" id="IPR015943">
    <property type="entry name" value="WD40/YVTN_repeat-like_dom_sf"/>
</dbReference>
<keyword evidence="5" id="KW-1185">Reference proteome</keyword>
<feature type="repeat" description="WD" evidence="3">
    <location>
        <begin position="226"/>
        <end position="257"/>
    </location>
</feature>
<feature type="repeat" description="WD" evidence="3">
    <location>
        <begin position="184"/>
        <end position="225"/>
    </location>
</feature>
<dbReference type="Proteomes" id="UP000054408">
    <property type="component" value="Unassembled WGS sequence"/>
</dbReference>
<evidence type="ECO:0000256" key="3">
    <source>
        <dbReference type="PROSITE-ProRule" id="PRU00221"/>
    </source>
</evidence>
<protein>
    <submittedName>
        <fullName evidence="4">Platelet-activating factor acetylhydrolase IB alpha subunit</fullName>
    </submittedName>
</protein>
<dbReference type="EMBL" id="GL349436">
    <property type="protein sequence ID" value="KNC52234.1"/>
    <property type="molecule type" value="Genomic_DNA"/>
</dbReference>
<dbReference type="CDD" id="cd00200">
    <property type="entry name" value="WD40"/>
    <property type="match status" value="1"/>
</dbReference>
<dbReference type="InterPro" id="IPR006594">
    <property type="entry name" value="LisH"/>
</dbReference>
<reference evidence="4 5" key="1">
    <citation type="submission" date="2010-05" db="EMBL/GenBank/DDBJ databases">
        <title>The Genome Sequence of Thecamonas trahens ATCC 50062.</title>
        <authorList>
            <consortium name="The Broad Institute Genome Sequencing Platform"/>
            <person name="Russ C."/>
            <person name="Cuomo C."/>
            <person name="Shea T."/>
            <person name="Young S.K."/>
            <person name="Zeng Q."/>
            <person name="Koehrsen M."/>
            <person name="Haas B."/>
            <person name="Borodovsky M."/>
            <person name="Guigo R."/>
            <person name="Alvarado L."/>
            <person name="Berlin A."/>
            <person name="Bochicchio J."/>
            <person name="Borenstein D."/>
            <person name="Chapman S."/>
            <person name="Chen Z."/>
            <person name="Freedman E."/>
            <person name="Gellesch M."/>
            <person name="Goldberg J."/>
            <person name="Griggs A."/>
            <person name="Gujja S."/>
            <person name="Heilman E."/>
            <person name="Heiman D."/>
            <person name="Hepburn T."/>
            <person name="Howarth C."/>
            <person name="Jen D."/>
            <person name="Larson L."/>
            <person name="Mehta T."/>
            <person name="Park D."/>
            <person name="Pearson M."/>
            <person name="Roberts A."/>
            <person name="Saif S."/>
            <person name="Shenoy N."/>
            <person name="Sisk P."/>
            <person name="Stolte C."/>
            <person name="Sykes S."/>
            <person name="Thomson T."/>
            <person name="Walk T."/>
            <person name="White J."/>
            <person name="Yandava C."/>
            <person name="Burger G."/>
            <person name="Gray M.W."/>
            <person name="Holland P.W.H."/>
            <person name="King N."/>
            <person name="Lang F.B.F."/>
            <person name="Roger A.J."/>
            <person name="Ruiz-Trillo I."/>
            <person name="Lander E."/>
            <person name="Nusbaum C."/>
        </authorList>
    </citation>
    <scope>NUCLEOTIDE SEQUENCE [LARGE SCALE GENOMIC DNA]</scope>
    <source>
        <strain evidence="4 5">ATCC 50062</strain>
    </source>
</reference>
<dbReference type="SUPFAM" id="SSF109925">
    <property type="entry name" value="Lissencephaly-1 protein (Lis-1, PAF-AH alpha) N-terminal domain"/>
    <property type="match status" value="1"/>
</dbReference>
<sequence>MTLSDKQKMRLNVAVAEYLYHTGYPGVGEAFVEAAGVDYDKRSKYSASLERKWTSLLKLSKKIRMLQAELDEAKALLALGPIRKPAAEAGFLPAATATYEMRAHRDEISSLVFHPTEPVLVTGGYDSTVRFTDYETGESLGKPLRESGAVSAVAVDASGSLLASASVSSIRVWQWESRKRLKSLTGHEADVWDVAFTPDASHLVSASRDTTVRVWTLDTGFCVKILSGHSEWVRSVSVAPNGEVYASAGADNTVCVWGADDSAPRAVLSHHSHVVEVVAFAPATASVHLAKLQGVDADEPTVAAAQYVASGGRDAMIHVYDAAAGALVASFAGHDGWVRDLAFHPCGEFLLSCGDDKSVRVWSLASGKCVKTYTKAHSVFVGAMAFNVRSPVVATGDVSGGLKIWNCVAP</sequence>
<dbReference type="PROSITE" id="PS50082">
    <property type="entry name" value="WD_REPEATS_2"/>
    <property type="match status" value="5"/>
</dbReference>
<accession>A0A0L0DIM4</accession>
<dbReference type="AlphaFoldDB" id="A0A0L0DIM4"/>
<keyword evidence="4" id="KW-0378">Hydrolase</keyword>
<dbReference type="GeneID" id="25560833"/>
<dbReference type="SUPFAM" id="SSF50978">
    <property type="entry name" value="WD40 repeat-like"/>
    <property type="match status" value="1"/>
</dbReference>
<dbReference type="RefSeq" id="XP_013762236.1">
    <property type="nucleotide sequence ID" value="XM_013906782.1"/>
</dbReference>
<dbReference type="PROSITE" id="PS50294">
    <property type="entry name" value="WD_REPEATS_REGION"/>
    <property type="match status" value="5"/>
</dbReference>
<dbReference type="PROSITE" id="PS50896">
    <property type="entry name" value="LISH"/>
    <property type="match status" value="1"/>
</dbReference>
<name>A0A0L0DIM4_THETB</name>